<accession>A0AAD6BZ21</accession>
<comment type="caution">
    <text evidence="2">The sequence shown here is derived from an EMBL/GenBank/DDBJ whole genome shotgun (WGS) entry which is preliminary data.</text>
</comment>
<evidence type="ECO:0000313" key="2">
    <source>
        <dbReference type="EMBL" id="KAJ5439519.1"/>
    </source>
</evidence>
<feature type="region of interest" description="Disordered" evidence="1">
    <location>
        <begin position="281"/>
        <end position="312"/>
    </location>
</feature>
<reference evidence="2" key="2">
    <citation type="journal article" date="2023" name="IMA Fungus">
        <title>Comparative genomic study of the Penicillium genus elucidates a diverse pangenome and 15 lateral gene transfer events.</title>
        <authorList>
            <person name="Petersen C."/>
            <person name="Sorensen T."/>
            <person name="Nielsen M.R."/>
            <person name="Sondergaard T.E."/>
            <person name="Sorensen J.L."/>
            <person name="Fitzpatrick D.A."/>
            <person name="Frisvad J.C."/>
            <person name="Nielsen K.L."/>
        </authorList>
    </citation>
    <scope>NUCLEOTIDE SEQUENCE</scope>
    <source>
        <strain evidence="2">IBT 16125</strain>
    </source>
</reference>
<feature type="region of interest" description="Disordered" evidence="1">
    <location>
        <begin position="619"/>
        <end position="649"/>
    </location>
</feature>
<feature type="compositionally biased region" description="Low complexity" evidence="1">
    <location>
        <begin position="522"/>
        <end position="536"/>
    </location>
</feature>
<feature type="region of interest" description="Disordered" evidence="1">
    <location>
        <begin position="521"/>
        <end position="585"/>
    </location>
</feature>
<feature type="compositionally biased region" description="Polar residues" evidence="1">
    <location>
        <begin position="634"/>
        <end position="648"/>
    </location>
</feature>
<feature type="compositionally biased region" description="Low complexity" evidence="1">
    <location>
        <begin position="182"/>
        <end position="203"/>
    </location>
</feature>
<feature type="region of interest" description="Disordered" evidence="1">
    <location>
        <begin position="171"/>
        <end position="205"/>
    </location>
</feature>
<protein>
    <submittedName>
        <fullName evidence="2">Uncharacterized protein</fullName>
    </submittedName>
</protein>
<dbReference type="GeneID" id="81604142"/>
<gene>
    <name evidence="2" type="ORF">N7458_010517</name>
</gene>
<feature type="compositionally biased region" description="Low complexity" evidence="1">
    <location>
        <begin position="566"/>
        <end position="582"/>
    </location>
</feature>
<proteinExistence type="predicted"/>
<organism evidence="2 3">
    <name type="scientific">Penicillium daleae</name>
    <dbReference type="NCBI Taxonomy" id="63821"/>
    <lineage>
        <taxon>Eukaryota</taxon>
        <taxon>Fungi</taxon>
        <taxon>Dikarya</taxon>
        <taxon>Ascomycota</taxon>
        <taxon>Pezizomycotina</taxon>
        <taxon>Eurotiomycetes</taxon>
        <taxon>Eurotiomycetidae</taxon>
        <taxon>Eurotiales</taxon>
        <taxon>Aspergillaceae</taxon>
        <taxon>Penicillium</taxon>
    </lineage>
</organism>
<keyword evidence="3" id="KW-1185">Reference proteome</keyword>
<reference evidence="2" key="1">
    <citation type="submission" date="2022-12" db="EMBL/GenBank/DDBJ databases">
        <authorList>
            <person name="Petersen C."/>
        </authorList>
    </citation>
    <scope>NUCLEOTIDE SEQUENCE</scope>
    <source>
        <strain evidence="2">IBT 16125</strain>
    </source>
</reference>
<dbReference type="AlphaFoldDB" id="A0AAD6BZ21"/>
<sequence>MASTSDQFFYLDSPTQFEEWVDFDQFLDLPSAYGDEYSASASTNSVSPDMALPYDAEMLGTDLLDFSQSTFPDMIDYDASQESFFADLSPEMGMIPDQAAALDDSTLYSYPQYDASFDFRQMVEAQAAADPRIASIKEKRREAAIALHLQRLCEATALDLDMSSDSNTTFSSPAWSDYVRGSNSPQSASASASPKSPSAPAPATGGVEMVLDLNMNAAANLPKKQKPRSQAQKENYIKARKYGACEKHKKQHKRCNCLEKAAARMGVSDVPMNVAYKERPQQLVHSSPVLPDSRVSSVPGHDRQSVSPRLRPLPNVSIGEALKRAVNNSPGHDISTNSSGVLPSVRTTVKRTSRVPEHNPQLNVSAFSDPAKQAGKLAAVQSRQAVNVKRNSSGIRGHDPQYSASVFLTPAKEASKNVVSSGQNVSHPPASVTQLIQATHSRGVPQSNLRGTAAALSAVKTALTADRAAGSLGQDALRQSSNVPQSVKATNRRAIGQTNLRWRVVGFSATTDTGVTRVVQENNNNNNTTTRQTTPTSRISKASITRAPNLDVRRPRETLSSLRVDSPAPSTTPASSQAQSSTLATNGRKYGNLGVLATSHTPRFMAGFQKPLDILSTRAHAQAEASSQDRRSESLAQTSRCPSPQAGQHSLVARSISTQLGGLFSSTMSAIAGLGLSSSSAVSWSEQSIGKCMSILGSQLMSARRFLQSSLI</sequence>
<dbReference type="EMBL" id="JAPVEA010000008">
    <property type="protein sequence ID" value="KAJ5439519.1"/>
    <property type="molecule type" value="Genomic_DNA"/>
</dbReference>
<evidence type="ECO:0000256" key="1">
    <source>
        <dbReference type="SAM" id="MobiDB-lite"/>
    </source>
</evidence>
<name>A0AAD6BZ21_9EURO</name>
<evidence type="ECO:0000313" key="3">
    <source>
        <dbReference type="Proteomes" id="UP001213681"/>
    </source>
</evidence>
<dbReference type="Proteomes" id="UP001213681">
    <property type="component" value="Unassembled WGS sequence"/>
</dbReference>
<dbReference type="RefSeq" id="XP_056762748.1">
    <property type="nucleotide sequence ID" value="XM_056913899.1"/>
</dbReference>